<feature type="compositionally biased region" description="Basic and acidic residues" evidence="1">
    <location>
        <begin position="460"/>
        <end position="474"/>
    </location>
</feature>
<dbReference type="GeneID" id="19979533"/>
<feature type="compositionally biased region" description="Basic residues" evidence="1">
    <location>
        <begin position="497"/>
        <end position="513"/>
    </location>
</feature>
<evidence type="ECO:0000256" key="1">
    <source>
        <dbReference type="SAM" id="MobiDB-lite"/>
    </source>
</evidence>
<dbReference type="RefSeq" id="XP_008722664.1">
    <property type="nucleotide sequence ID" value="XM_008724442.1"/>
</dbReference>
<protein>
    <submittedName>
        <fullName evidence="2">Uncharacterized protein</fullName>
    </submittedName>
</protein>
<dbReference type="EMBL" id="KB822697">
    <property type="protein sequence ID" value="ETI28590.1"/>
    <property type="molecule type" value="Genomic_DNA"/>
</dbReference>
<accession>V9DNY0</accession>
<dbReference type="OrthoDB" id="5417628at2759"/>
<reference evidence="2 3" key="1">
    <citation type="submission" date="2013-03" db="EMBL/GenBank/DDBJ databases">
        <title>The Genome Sequence of Cladophialophora carrionii CBS 160.54.</title>
        <authorList>
            <consortium name="The Broad Institute Genomics Platform"/>
            <person name="Cuomo C."/>
            <person name="de Hoog S."/>
            <person name="Gorbushina A."/>
            <person name="Walker B."/>
            <person name="Young S.K."/>
            <person name="Zeng Q."/>
            <person name="Gargeya S."/>
            <person name="Fitzgerald M."/>
            <person name="Haas B."/>
            <person name="Abouelleil A."/>
            <person name="Allen A.W."/>
            <person name="Alvarado L."/>
            <person name="Arachchi H.M."/>
            <person name="Berlin A.M."/>
            <person name="Chapman S.B."/>
            <person name="Gainer-Dewar J."/>
            <person name="Goldberg J."/>
            <person name="Griggs A."/>
            <person name="Gujja S."/>
            <person name="Hansen M."/>
            <person name="Howarth C."/>
            <person name="Imamovic A."/>
            <person name="Ireland A."/>
            <person name="Larimer J."/>
            <person name="McCowan C."/>
            <person name="Murphy C."/>
            <person name="Pearson M."/>
            <person name="Poon T.W."/>
            <person name="Priest M."/>
            <person name="Roberts A."/>
            <person name="Saif S."/>
            <person name="Shea T."/>
            <person name="Sisk P."/>
            <person name="Sykes S."/>
            <person name="Wortman J."/>
            <person name="Nusbaum C."/>
            <person name="Birren B."/>
        </authorList>
    </citation>
    <scope>NUCLEOTIDE SEQUENCE [LARGE SCALE GENOMIC DNA]</scope>
    <source>
        <strain evidence="2 3">CBS 160.54</strain>
    </source>
</reference>
<feature type="region of interest" description="Disordered" evidence="1">
    <location>
        <begin position="234"/>
        <end position="288"/>
    </location>
</feature>
<feature type="compositionally biased region" description="Polar residues" evidence="1">
    <location>
        <begin position="445"/>
        <end position="459"/>
    </location>
</feature>
<sequence>MRYQNWDVLLFPGDCRTPIQEFDTKCFVLDQNVGSVGEATADKHRNRFESMTLIPILTSFVASLERGASFRISIHSWEKPKPSQLLLSYKTPDESALFESRVYLDGVLVAQRTFDDNIWPEVIGPANEIDRNGQYLRFPRFHREILQQPDWEPGELIGRIKVVIAEGVLRENTPPAPSTARFDRLRDVVAFSFQHAPQDILEYSQIAWPNAKMFADVQKKASRLGPIGSRVFGIPGHEAHSHSPQRLPPIASRSKQLSANDKHQKVLDPQNRPSFQHGPSSKGFDLDGLKNVSTEQHLVGRALLQDDDPFVSSHQSPAAIQQWRSMLRSTSHDVSMPDYTSNKSIFNTEMSGVSVERTSFEQQVNEANPDEIVQALSPARREQLFKALSASNSPASGIGTRPPTNTPQLSADFQNTDIANQAGANGSTLGGAHTKLWQEPRQRPRTCSESTSARSTTEPSIHHSREYISPRKPREMGVPAEASLLLPAAPRSQSLRVSRHRSASNGPKRKRRSASPSVDKAGQDTIFVVATTPASSASNEEQIGPRPLKPIASLAGPISTGIDRI</sequence>
<feature type="region of interest" description="Disordered" evidence="1">
    <location>
        <begin position="420"/>
        <end position="474"/>
    </location>
</feature>
<name>V9DNY0_9EURO</name>
<dbReference type="HOGENOM" id="CLU_018143_3_0_1"/>
<dbReference type="AlphaFoldDB" id="V9DNY0"/>
<evidence type="ECO:0000313" key="3">
    <source>
        <dbReference type="Proteomes" id="UP000030678"/>
    </source>
</evidence>
<proteinExistence type="predicted"/>
<dbReference type="Proteomes" id="UP000030678">
    <property type="component" value="Unassembled WGS sequence"/>
</dbReference>
<feature type="region of interest" description="Disordered" evidence="1">
    <location>
        <begin position="487"/>
        <end position="565"/>
    </location>
</feature>
<gene>
    <name evidence="2" type="ORF">G647_01040</name>
</gene>
<organism evidence="2 3">
    <name type="scientific">Cladophialophora carrionii CBS 160.54</name>
    <dbReference type="NCBI Taxonomy" id="1279043"/>
    <lineage>
        <taxon>Eukaryota</taxon>
        <taxon>Fungi</taxon>
        <taxon>Dikarya</taxon>
        <taxon>Ascomycota</taxon>
        <taxon>Pezizomycotina</taxon>
        <taxon>Eurotiomycetes</taxon>
        <taxon>Chaetothyriomycetidae</taxon>
        <taxon>Chaetothyriales</taxon>
        <taxon>Herpotrichiellaceae</taxon>
        <taxon>Cladophialophora</taxon>
    </lineage>
</organism>
<dbReference type="VEuPathDB" id="FungiDB:G647_01040"/>
<feature type="region of interest" description="Disordered" evidence="1">
    <location>
        <begin position="390"/>
        <end position="409"/>
    </location>
</feature>
<feature type="compositionally biased region" description="Polar residues" evidence="1">
    <location>
        <begin position="532"/>
        <end position="541"/>
    </location>
</feature>
<evidence type="ECO:0000313" key="2">
    <source>
        <dbReference type="EMBL" id="ETI28590.1"/>
    </source>
</evidence>